<dbReference type="SUPFAM" id="SSF53335">
    <property type="entry name" value="S-adenosyl-L-methionine-dependent methyltransferases"/>
    <property type="match status" value="1"/>
</dbReference>
<dbReference type="EMBL" id="JACDUR010000001">
    <property type="protein sequence ID" value="MBA2889060.1"/>
    <property type="molecule type" value="Genomic_DNA"/>
</dbReference>
<dbReference type="PANTHER" id="PTHR43591">
    <property type="entry name" value="METHYLTRANSFERASE"/>
    <property type="match status" value="1"/>
</dbReference>
<accession>A0A7W0HMS3</accession>
<evidence type="ECO:0000313" key="3">
    <source>
        <dbReference type="Proteomes" id="UP000530928"/>
    </source>
</evidence>
<dbReference type="GO" id="GO:0032259">
    <property type="term" value="P:methylation"/>
    <property type="evidence" value="ECO:0007669"/>
    <property type="project" value="UniProtKB-KW"/>
</dbReference>
<dbReference type="InterPro" id="IPR013216">
    <property type="entry name" value="Methyltransf_11"/>
</dbReference>
<evidence type="ECO:0000313" key="2">
    <source>
        <dbReference type="EMBL" id="MBA2889060.1"/>
    </source>
</evidence>
<organism evidence="2 3">
    <name type="scientific">Nonomuraea soli</name>
    <dbReference type="NCBI Taxonomy" id="1032476"/>
    <lineage>
        <taxon>Bacteria</taxon>
        <taxon>Bacillati</taxon>
        <taxon>Actinomycetota</taxon>
        <taxon>Actinomycetes</taxon>
        <taxon>Streptosporangiales</taxon>
        <taxon>Streptosporangiaceae</taxon>
        <taxon>Nonomuraea</taxon>
    </lineage>
</organism>
<feature type="domain" description="Methyltransferase type 11" evidence="1">
    <location>
        <begin position="51"/>
        <end position="146"/>
    </location>
</feature>
<dbReference type="Gene3D" id="3.40.50.150">
    <property type="entry name" value="Vaccinia Virus protein VP39"/>
    <property type="match status" value="1"/>
</dbReference>
<dbReference type="RefSeq" id="WP_181607892.1">
    <property type="nucleotide sequence ID" value="NZ_BAABAM010000001.1"/>
</dbReference>
<name>A0A7W0HMS3_9ACTN</name>
<dbReference type="Proteomes" id="UP000530928">
    <property type="component" value="Unassembled WGS sequence"/>
</dbReference>
<sequence>MTRDAMQHINEQDQATLRRFVDRLEARGRDPRFTAFRDSYLAELPPEGEVLEVGCGTGVVARALARVPGYTVTGVDQSPVLLEAARGFAAAEGLKVDFRRGDAHALDFPSASFDVLVAHTLISHVADPARVLREARRVVRPGGVVAVFDGDYASLTFACADHTLGRAMEEALLAVVVSQPRVMRDLPELLRACGLELVEVQGHLLTEVGGGGFFLGLAETFSPLTVREGLISDDEQAVWLAGLKRAGQRGTFFAACAYYGYVARAA</sequence>
<keyword evidence="3" id="KW-1185">Reference proteome</keyword>
<protein>
    <submittedName>
        <fullName evidence="2">SAM-dependent methyltransferase</fullName>
    </submittedName>
</protein>
<comment type="caution">
    <text evidence="2">The sequence shown here is derived from an EMBL/GenBank/DDBJ whole genome shotgun (WGS) entry which is preliminary data.</text>
</comment>
<gene>
    <name evidence="2" type="ORF">HNR30_000395</name>
</gene>
<dbReference type="CDD" id="cd02440">
    <property type="entry name" value="AdoMet_MTases"/>
    <property type="match status" value="1"/>
</dbReference>
<dbReference type="AlphaFoldDB" id="A0A7W0HMS3"/>
<reference evidence="2 3" key="1">
    <citation type="submission" date="2020-07" db="EMBL/GenBank/DDBJ databases">
        <title>Genomic Encyclopedia of Type Strains, Phase IV (KMG-IV): sequencing the most valuable type-strain genomes for metagenomic binning, comparative biology and taxonomic classification.</title>
        <authorList>
            <person name="Goeker M."/>
        </authorList>
    </citation>
    <scope>NUCLEOTIDE SEQUENCE [LARGE SCALE GENOMIC DNA]</scope>
    <source>
        <strain evidence="2 3">DSM 45533</strain>
    </source>
</reference>
<keyword evidence="2" id="KW-0489">Methyltransferase</keyword>
<keyword evidence="2" id="KW-0808">Transferase</keyword>
<evidence type="ECO:0000259" key="1">
    <source>
        <dbReference type="Pfam" id="PF08241"/>
    </source>
</evidence>
<dbReference type="GO" id="GO:0008757">
    <property type="term" value="F:S-adenosylmethionine-dependent methyltransferase activity"/>
    <property type="evidence" value="ECO:0007669"/>
    <property type="project" value="InterPro"/>
</dbReference>
<dbReference type="InterPro" id="IPR029063">
    <property type="entry name" value="SAM-dependent_MTases_sf"/>
</dbReference>
<dbReference type="Pfam" id="PF08241">
    <property type="entry name" value="Methyltransf_11"/>
    <property type="match status" value="1"/>
</dbReference>
<proteinExistence type="predicted"/>